<dbReference type="Proteomes" id="UP001208570">
    <property type="component" value="Unassembled WGS sequence"/>
</dbReference>
<dbReference type="GO" id="GO:0008107">
    <property type="term" value="F:galactoside 2-alpha-L-fucosyltransferase activity"/>
    <property type="evidence" value="ECO:0007669"/>
    <property type="project" value="InterPro"/>
</dbReference>
<accession>A0AAD9JSQ6</accession>
<dbReference type="InterPro" id="IPR002516">
    <property type="entry name" value="Glyco_trans_11"/>
</dbReference>
<keyword evidence="3" id="KW-1133">Transmembrane helix</keyword>
<dbReference type="EMBL" id="JAODUP010000168">
    <property type="protein sequence ID" value="KAK2158517.1"/>
    <property type="molecule type" value="Genomic_DNA"/>
</dbReference>
<keyword evidence="6" id="KW-1185">Reference proteome</keyword>
<dbReference type="GO" id="GO:0005975">
    <property type="term" value="P:carbohydrate metabolic process"/>
    <property type="evidence" value="ECO:0007669"/>
    <property type="project" value="InterPro"/>
</dbReference>
<dbReference type="AlphaFoldDB" id="A0AAD9JSQ6"/>
<keyword evidence="3" id="KW-0812">Transmembrane</keyword>
<dbReference type="Pfam" id="PF01531">
    <property type="entry name" value="Glyco_transf_11"/>
    <property type="match status" value="1"/>
</dbReference>
<evidence type="ECO:0000256" key="3">
    <source>
        <dbReference type="RuleBase" id="RU363129"/>
    </source>
</evidence>
<evidence type="ECO:0000313" key="5">
    <source>
        <dbReference type="EMBL" id="KAK2158517.1"/>
    </source>
</evidence>
<comment type="subcellular location">
    <subcellularLocation>
        <location evidence="3">Golgi apparatus</location>
        <location evidence="3">Golgi stack membrane</location>
        <topology evidence="3">Single-pass type II membrane protein</topology>
    </subcellularLocation>
</comment>
<comment type="caution">
    <text evidence="5">The sequence shown here is derived from an EMBL/GenBank/DDBJ whole genome shotgun (WGS) entry which is preliminary data.</text>
</comment>
<keyword evidence="3" id="KW-0333">Golgi apparatus</keyword>
<evidence type="ECO:0000256" key="2">
    <source>
        <dbReference type="ARBA" id="ARBA00022679"/>
    </source>
</evidence>
<keyword evidence="3" id="KW-0325">Glycoprotein</keyword>
<gene>
    <name evidence="5" type="ORF">LSH36_168g03066</name>
</gene>
<evidence type="ECO:0000256" key="4">
    <source>
        <dbReference type="SAM" id="MobiDB-lite"/>
    </source>
</evidence>
<protein>
    <recommendedName>
        <fullName evidence="3">L-Fucosyltransferase</fullName>
        <ecNumber evidence="3">2.4.1.-</ecNumber>
    </recommendedName>
</protein>
<organism evidence="5 6">
    <name type="scientific">Paralvinella palmiformis</name>
    <dbReference type="NCBI Taxonomy" id="53620"/>
    <lineage>
        <taxon>Eukaryota</taxon>
        <taxon>Metazoa</taxon>
        <taxon>Spiralia</taxon>
        <taxon>Lophotrochozoa</taxon>
        <taxon>Annelida</taxon>
        <taxon>Polychaeta</taxon>
        <taxon>Sedentaria</taxon>
        <taxon>Canalipalpata</taxon>
        <taxon>Terebellida</taxon>
        <taxon>Terebelliformia</taxon>
        <taxon>Alvinellidae</taxon>
        <taxon>Paralvinella</taxon>
    </lineage>
</organism>
<comment type="similarity">
    <text evidence="3">Belongs to the glycosyltransferase 11 family.</text>
</comment>
<evidence type="ECO:0000313" key="6">
    <source>
        <dbReference type="Proteomes" id="UP001208570"/>
    </source>
</evidence>
<name>A0AAD9JSQ6_9ANNE</name>
<sequence>MSRRRRSAKDGYTTRRRLFAGLLCVIFVSFSMLFILPLINQHIPIVGVSSSKSIERELKKINTNSIQGKVRRERVNNSDDFSSSTISPREESSASPEMGGDFNSEPMTSKTEEAAPGNMSSAGVYITVNSKGKLGNQMFQYATLYCLTKTNSPWTPYLKGKKSYFNLLKTFRGRLTIGRLAFTPTDVLTINVMENPNADAVLEMLKRLPTDRNITVMGYFQSYKFFDGCRDDIRSQFDFSDAWKRSVQRQVWRNTPPSLQDVSHIRVGIHVRRTSMIISEKLDMGYISPPLDYFRHAMEHFRSLYDRVLFVVAGDDVDWCKANLRAEYIVFVQSSVANDLLMLGLSEHVITSVGTFSWWAGWFNSGTTVYYGLLPENDTYAGKLYANNSYIPPDDEFNHWLAIV</sequence>
<reference evidence="5" key="1">
    <citation type="journal article" date="2023" name="Mol. Biol. Evol.">
        <title>Third-Generation Sequencing Reveals the Adaptive Role of the Epigenome in Three Deep-Sea Polychaetes.</title>
        <authorList>
            <person name="Perez M."/>
            <person name="Aroh O."/>
            <person name="Sun Y."/>
            <person name="Lan Y."/>
            <person name="Juniper S.K."/>
            <person name="Young C.R."/>
            <person name="Angers B."/>
            <person name="Qian P.Y."/>
        </authorList>
    </citation>
    <scope>NUCLEOTIDE SEQUENCE</scope>
    <source>
        <strain evidence="5">P08H-3</strain>
    </source>
</reference>
<feature type="region of interest" description="Disordered" evidence="4">
    <location>
        <begin position="69"/>
        <end position="117"/>
    </location>
</feature>
<dbReference type="GO" id="GO:0032580">
    <property type="term" value="C:Golgi cisterna membrane"/>
    <property type="evidence" value="ECO:0007669"/>
    <property type="project" value="UniProtKB-SubCell"/>
</dbReference>
<proteinExistence type="inferred from homology"/>
<dbReference type="CDD" id="cd11301">
    <property type="entry name" value="Fut1_Fut2_like"/>
    <property type="match status" value="1"/>
</dbReference>
<feature type="transmembrane region" description="Helical" evidence="3">
    <location>
        <begin position="20"/>
        <end position="39"/>
    </location>
</feature>
<evidence type="ECO:0000256" key="1">
    <source>
        <dbReference type="ARBA" id="ARBA00022676"/>
    </source>
</evidence>
<keyword evidence="3" id="KW-0472">Membrane</keyword>
<dbReference type="PANTHER" id="PTHR11927">
    <property type="entry name" value="GALACTOSIDE 2-L-FUCOSYLTRANSFERASE"/>
    <property type="match status" value="1"/>
</dbReference>
<keyword evidence="2 3" id="KW-0808">Transferase</keyword>
<dbReference type="EC" id="2.4.1.-" evidence="3"/>
<keyword evidence="1 3" id="KW-0328">Glycosyltransferase</keyword>
<dbReference type="PANTHER" id="PTHR11927:SF9">
    <property type="entry name" value="L-FUCOSYLTRANSFERASE"/>
    <property type="match status" value="1"/>
</dbReference>
<keyword evidence="3" id="KW-0735">Signal-anchor</keyword>
<comment type="pathway">
    <text evidence="3">Protein modification; protein glycosylation.</text>
</comment>